<evidence type="ECO:0000256" key="1">
    <source>
        <dbReference type="ARBA" id="ARBA00022729"/>
    </source>
</evidence>
<dbReference type="InterPro" id="IPR001087">
    <property type="entry name" value="GDSL"/>
</dbReference>
<name>A0ABR9DC74_9GAMM</name>
<dbReference type="PANTHER" id="PTHR45642">
    <property type="entry name" value="GDSL ESTERASE/LIPASE EXL3"/>
    <property type="match status" value="1"/>
</dbReference>
<feature type="signal peptide" evidence="2">
    <location>
        <begin position="1"/>
        <end position="24"/>
    </location>
</feature>
<dbReference type="InterPro" id="IPR050592">
    <property type="entry name" value="GDSL_lipolytic_enzyme"/>
</dbReference>
<dbReference type="Gene3D" id="3.40.50.1110">
    <property type="entry name" value="SGNH hydrolase"/>
    <property type="match status" value="1"/>
</dbReference>
<evidence type="ECO:0000313" key="4">
    <source>
        <dbReference type="Proteomes" id="UP000641152"/>
    </source>
</evidence>
<dbReference type="GO" id="GO:0016787">
    <property type="term" value="F:hydrolase activity"/>
    <property type="evidence" value="ECO:0007669"/>
    <property type="project" value="UniProtKB-KW"/>
</dbReference>
<dbReference type="RefSeq" id="WP_192393423.1">
    <property type="nucleotide sequence ID" value="NZ_CAJHIU010000001.1"/>
</dbReference>
<protein>
    <submittedName>
        <fullName evidence="3">SGNH/GDSL hydrolase family protein</fullName>
    </submittedName>
</protein>
<reference evidence="3 4" key="1">
    <citation type="submission" date="2020-09" db="EMBL/GenBank/DDBJ databases">
        <title>Methylomonas albis sp. nov. and Methylomonas fluvii sp. nov.: Two cold-adapted methanotrophs from the River Elbe and an amended description of Methylovulum psychrotolerans strain Eb1.</title>
        <authorList>
            <person name="Bussmann I.K."/>
            <person name="Klings K.-W."/>
            <person name="Warnstedt J."/>
            <person name="Hoppert M."/>
            <person name="Saborowski A."/>
            <person name="Horn F."/>
            <person name="Liebner S."/>
        </authorList>
    </citation>
    <scope>NUCLEOTIDE SEQUENCE [LARGE SCALE GENOMIC DNA]</scope>
    <source>
        <strain evidence="3 4">EbB</strain>
    </source>
</reference>
<dbReference type="InterPro" id="IPR036514">
    <property type="entry name" value="SGNH_hydro_sf"/>
</dbReference>
<dbReference type="PROSITE" id="PS01098">
    <property type="entry name" value="LIPASE_GDSL_SER"/>
    <property type="match status" value="1"/>
</dbReference>
<dbReference type="SUPFAM" id="SSF52266">
    <property type="entry name" value="SGNH hydrolase"/>
    <property type="match status" value="1"/>
</dbReference>
<dbReference type="CDD" id="cd01846">
    <property type="entry name" value="fatty_acyltransferase_like"/>
    <property type="match status" value="1"/>
</dbReference>
<dbReference type="PANTHER" id="PTHR45642:SF139">
    <property type="entry name" value="SGNH HYDROLASE-TYPE ESTERASE DOMAIN-CONTAINING PROTEIN"/>
    <property type="match status" value="1"/>
</dbReference>
<keyword evidence="3" id="KW-0378">Hydrolase</keyword>
<comment type="caution">
    <text evidence="3">The sequence shown here is derived from an EMBL/GenBank/DDBJ whole genome shotgun (WGS) entry which is preliminary data.</text>
</comment>
<feature type="chain" id="PRO_5046505170" evidence="2">
    <location>
        <begin position="25"/>
        <end position="330"/>
    </location>
</feature>
<dbReference type="EMBL" id="JACXST010000001">
    <property type="protein sequence ID" value="MBD9360710.1"/>
    <property type="molecule type" value="Genomic_DNA"/>
</dbReference>
<keyword evidence="4" id="KW-1185">Reference proteome</keyword>
<keyword evidence="1 2" id="KW-0732">Signal</keyword>
<evidence type="ECO:0000256" key="2">
    <source>
        <dbReference type="SAM" id="SignalP"/>
    </source>
</evidence>
<sequence>MKTSMLRFILFTLITLQLSNSALAESNQNLYVFGDSLSDTGNVYTQTSASGLPIPVPPQKRYFNGRFSNGPNAAEQFWKSLGNSSKVKPILTLSPERLTLKPNKNLAISFAYGGSETSFGNSVLGQFNVTGLLGQVGMFKVIKNDSFVENSLAFVWSGANDYLNQFGKGTVIPTEQVVDNISKSIRNLYASGIRHFLVPNLPDLSEVPIANFIAYQDPANPHPEILDLLSFQTIDHNNRLRTELRELAKLPKIRIYKVDIYAITKSLIVRDDQVVAGPAAGCLYSPVLTQDNCSSVPFDTGNGLIFWDEIHPTTEVHKVFAEAMLDSIKN</sequence>
<dbReference type="Proteomes" id="UP000641152">
    <property type="component" value="Unassembled WGS sequence"/>
</dbReference>
<proteinExistence type="predicted"/>
<dbReference type="InterPro" id="IPR008265">
    <property type="entry name" value="Lipase_GDSL_AS"/>
</dbReference>
<accession>A0ABR9DC74</accession>
<evidence type="ECO:0000313" key="3">
    <source>
        <dbReference type="EMBL" id="MBD9360710.1"/>
    </source>
</evidence>
<dbReference type="Pfam" id="PF00657">
    <property type="entry name" value="Lipase_GDSL"/>
    <property type="match status" value="1"/>
</dbReference>
<gene>
    <name evidence="3" type="ORF">EBB_09205</name>
</gene>
<organism evidence="3 4">
    <name type="scientific">Methylomonas fluvii</name>
    <dbReference type="NCBI Taxonomy" id="1854564"/>
    <lineage>
        <taxon>Bacteria</taxon>
        <taxon>Pseudomonadati</taxon>
        <taxon>Pseudomonadota</taxon>
        <taxon>Gammaproteobacteria</taxon>
        <taxon>Methylococcales</taxon>
        <taxon>Methylococcaceae</taxon>
        <taxon>Methylomonas</taxon>
    </lineage>
</organism>